<keyword evidence="2" id="KW-1185">Reference proteome</keyword>
<reference evidence="1" key="1">
    <citation type="submission" date="2020-05" db="EMBL/GenBank/DDBJ databases">
        <title>Large-scale comparative analyses of tick genomes elucidate their genetic diversity and vector capacities.</title>
        <authorList>
            <person name="Jia N."/>
            <person name="Wang J."/>
            <person name="Shi W."/>
            <person name="Du L."/>
            <person name="Sun Y."/>
            <person name="Zhan W."/>
            <person name="Jiang J."/>
            <person name="Wang Q."/>
            <person name="Zhang B."/>
            <person name="Ji P."/>
            <person name="Sakyi L.B."/>
            <person name="Cui X."/>
            <person name="Yuan T."/>
            <person name="Jiang B."/>
            <person name="Yang W."/>
            <person name="Lam T.T.-Y."/>
            <person name="Chang Q."/>
            <person name="Ding S."/>
            <person name="Wang X."/>
            <person name="Zhu J."/>
            <person name="Ruan X."/>
            <person name="Zhao L."/>
            <person name="Wei J."/>
            <person name="Que T."/>
            <person name="Du C."/>
            <person name="Cheng J."/>
            <person name="Dai P."/>
            <person name="Han X."/>
            <person name="Huang E."/>
            <person name="Gao Y."/>
            <person name="Liu J."/>
            <person name="Shao H."/>
            <person name="Ye R."/>
            <person name="Li L."/>
            <person name="Wei W."/>
            <person name="Wang X."/>
            <person name="Wang C."/>
            <person name="Yang T."/>
            <person name="Huo Q."/>
            <person name="Li W."/>
            <person name="Guo W."/>
            <person name="Chen H."/>
            <person name="Zhou L."/>
            <person name="Ni X."/>
            <person name="Tian J."/>
            <person name="Zhou Y."/>
            <person name="Sheng Y."/>
            <person name="Liu T."/>
            <person name="Pan Y."/>
            <person name="Xia L."/>
            <person name="Li J."/>
            <person name="Zhao F."/>
            <person name="Cao W."/>
        </authorList>
    </citation>
    <scope>NUCLEOTIDE SEQUENCE</scope>
    <source>
        <strain evidence="1">Hyas-2018</strain>
    </source>
</reference>
<comment type="caution">
    <text evidence="1">The sequence shown here is derived from an EMBL/GenBank/DDBJ whole genome shotgun (WGS) entry which is preliminary data.</text>
</comment>
<evidence type="ECO:0000313" key="2">
    <source>
        <dbReference type="Proteomes" id="UP000821845"/>
    </source>
</evidence>
<evidence type="ECO:0000313" key="1">
    <source>
        <dbReference type="EMBL" id="KAH6930553.1"/>
    </source>
</evidence>
<sequence length="1023" mass="115990">MASTARRSSVGSPDPSSMIIRSIDSDSVQEAAVKQQPWQLAFLASCFLVSVVVMMGFGAASVSGPQHRALPTTVGYRRGVGRARGALTWWYSNTNAHAGAATAATTTNVTIGDALPRLRSGDEDVSDQESSIETLRSLRHAANAPLLPSESANAGIQKLESEAAQQGAQEKYATDSTNPSATHLPSTPTAHGTRRVSPEGSTPVHYVLEIEPSLDEATNFSFNGTVTITFVCRKRTDKIALHAAAGLTVDVLNIVATFRSVQKPLRIDNTSRNVLEDLYHIRLREQLHRNERYNLTLRFSGTVGTEPKGLYRVGYIDGPGKRHKWALLTKMRPKYARRVFPCFDDPSVTASFDITIVHKKGVNAVSNMPVYRTERRTPDLVADTFARTPRIPTLLIALTLNDFPSFGKGTMRVWTRASATSLAQKLALDVVPKLLEHYEDYYETKYPMPKLDIVILSNCSIDTSGYFGLIFMKEPTFVLQSPRKTMARDALQRLSALAHAISAQVCFGISDIVILSNCSIDTSGYFGLIFMKEPTFVLQSPRKTMARDALQRLSALAHAISAQAGLELIYEVQDALYLDSLGTHYALSDEESIEVHAENPLVNINLKKDFLQSYRHERIHEDDIWRAFEKAENISGNPMDLTSIMHSWSRQDGYPLVTVKRFYASGTAKVSQCRYFLNEPRLENSNVWHIPITFSNGGPYSQFRDHTPVVWLSKPDGKLTDIPSNTTWLLLNLKAKGFYRVNYDKRNWMMLIEQLKKDHTAIPHQNRAQILNDIYDLARSGALQMSLAFSASRYLTKEREFLPWKAVFNAWRSIEKLLSDTNIFPSWKFTLRTVSFWIPRNQRGFVYCTAVQRGDYSDWKFVWDRFVEHAHEPGLERSELIWALSCSNNQRITRTLLRKTLNEKLLNVIDCVRIFTFVAERSVQGRDLTLDFIRKNWPSMFFKWRARFMEILIRIAAKMVNDQELDQVRNLFYNFNGTSAEVTWAFQLLDRNAAANRAWMASQYKQISKFLSEDERLSKEIKD</sequence>
<gene>
    <name evidence="1" type="ORF">HPB50_014719</name>
</gene>
<name>A0ACB7S6Q4_HYAAI</name>
<accession>A0ACB7S6Q4</accession>
<protein>
    <submittedName>
        <fullName evidence="1">Uncharacterized protein</fullName>
    </submittedName>
</protein>
<dbReference type="Proteomes" id="UP000821845">
    <property type="component" value="Chromosome 5"/>
</dbReference>
<organism evidence="1 2">
    <name type="scientific">Hyalomma asiaticum</name>
    <name type="common">Tick</name>
    <dbReference type="NCBI Taxonomy" id="266040"/>
    <lineage>
        <taxon>Eukaryota</taxon>
        <taxon>Metazoa</taxon>
        <taxon>Ecdysozoa</taxon>
        <taxon>Arthropoda</taxon>
        <taxon>Chelicerata</taxon>
        <taxon>Arachnida</taxon>
        <taxon>Acari</taxon>
        <taxon>Parasitiformes</taxon>
        <taxon>Ixodida</taxon>
        <taxon>Ixodoidea</taxon>
        <taxon>Ixodidae</taxon>
        <taxon>Hyalomminae</taxon>
        <taxon>Hyalomma</taxon>
    </lineage>
</organism>
<dbReference type="EMBL" id="CM023485">
    <property type="protein sequence ID" value="KAH6930553.1"/>
    <property type="molecule type" value="Genomic_DNA"/>
</dbReference>
<proteinExistence type="predicted"/>